<keyword evidence="2" id="KW-1185">Reference proteome</keyword>
<sequence length="263" mass="31223">MARNNQKLVIQASLNKFSFVIKNLLSHEITYFASEAITHKKSFEEQLERFFEKYDQLSEKYDEVLVLHDSTLNTFVPKSLFKEELMGAYLQYNTKVFTTDFFAFDEVSNYDFNNVYIPFIDLNNFLLDKYGTFTYQNINTGLVQLLLPKSKKETTTAVYTYLKKDRFEIVVAKNNKLLLFNSFQYNSPEDFIYYVLFTYEQLNLDPNLIPIYLLGRVDQDDHVYQQAYTFIKEVHVINEHAFIAEGLLLHYQVPKQHYILFHS</sequence>
<evidence type="ECO:0000313" key="2">
    <source>
        <dbReference type="Proteomes" id="UP000438760"/>
    </source>
</evidence>
<organism evidence="1 2">
    <name type="scientific">Myroides albus</name>
    <dbReference type="NCBI Taxonomy" id="2562892"/>
    <lineage>
        <taxon>Bacteria</taxon>
        <taxon>Pseudomonadati</taxon>
        <taxon>Bacteroidota</taxon>
        <taxon>Flavobacteriia</taxon>
        <taxon>Flavobacteriales</taxon>
        <taxon>Flavobacteriaceae</taxon>
        <taxon>Myroides</taxon>
    </lineage>
</organism>
<dbReference type="Proteomes" id="UP000438760">
    <property type="component" value="Unassembled WGS sequence"/>
</dbReference>
<evidence type="ECO:0000313" key="1">
    <source>
        <dbReference type="EMBL" id="MTG98603.1"/>
    </source>
</evidence>
<dbReference type="RefSeq" id="WP_155092625.1">
    <property type="nucleotide sequence ID" value="NZ_CP102754.1"/>
</dbReference>
<dbReference type="InterPro" id="IPR024213">
    <property type="entry name" value="DUF3822"/>
</dbReference>
<dbReference type="CDD" id="cd24013">
    <property type="entry name" value="ASKHA_ATPase_BT3980-like"/>
    <property type="match status" value="1"/>
</dbReference>
<protein>
    <submittedName>
        <fullName evidence="1">DUF3822 family protein</fullName>
    </submittedName>
</protein>
<name>A0A6I3LJZ4_9FLAO</name>
<reference evidence="1 2" key="1">
    <citation type="submission" date="2019-11" db="EMBL/GenBank/DDBJ databases">
        <title>Genome of Strain BIT-d1.</title>
        <authorList>
            <person name="Yang Y."/>
        </authorList>
    </citation>
    <scope>NUCLEOTIDE SEQUENCE [LARGE SCALE GENOMIC DNA]</scope>
    <source>
        <strain evidence="1 2">BIT-d1</strain>
    </source>
</reference>
<dbReference type="OrthoDB" id="658622at2"/>
<dbReference type="Gene3D" id="3.30.420.260">
    <property type="match status" value="1"/>
</dbReference>
<dbReference type="AlphaFoldDB" id="A0A6I3LJZ4"/>
<dbReference type="Pfam" id="PF12864">
    <property type="entry name" value="DUF3822"/>
    <property type="match status" value="1"/>
</dbReference>
<gene>
    <name evidence="1" type="ORF">GJV76_10770</name>
</gene>
<accession>A0A6I3LJZ4</accession>
<dbReference type="EMBL" id="WMJX01000023">
    <property type="protein sequence ID" value="MTG98603.1"/>
    <property type="molecule type" value="Genomic_DNA"/>
</dbReference>
<proteinExistence type="predicted"/>
<comment type="caution">
    <text evidence="1">The sequence shown here is derived from an EMBL/GenBank/DDBJ whole genome shotgun (WGS) entry which is preliminary data.</text>
</comment>
<dbReference type="Gene3D" id="3.30.420.250">
    <property type="match status" value="1"/>
</dbReference>